<dbReference type="RefSeq" id="XP_025346997.1">
    <property type="nucleotide sequence ID" value="XM_025490694.1"/>
</dbReference>
<dbReference type="PRINTS" id="PR00081">
    <property type="entry name" value="GDHRDH"/>
</dbReference>
<dbReference type="PANTHER" id="PTHR43157">
    <property type="entry name" value="PHOSPHATIDYLINOSITOL-GLYCAN BIOSYNTHESIS CLASS F PROTEIN-RELATED"/>
    <property type="match status" value="1"/>
</dbReference>
<evidence type="ECO:0000256" key="1">
    <source>
        <dbReference type="ARBA" id="ARBA00023002"/>
    </source>
</evidence>
<dbReference type="EMBL" id="KZ819330">
    <property type="protein sequence ID" value="PWN19837.1"/>
    <property type="molecule type" value="Genomic_DNA"/>
</dbReference>
<evidence type="ECO:0000313" key="2">
    <source>
        <dbReference type="EMBL" id="PWN19837.1"/>
    </source>
</evidence>
<protein>
    <submittedName>
        <fullName evidence="2">Short-chain dehydrogenase/reductase</fullName>
    </submittedName>
</protein>
<keyword evidence="3" id="KW-1185">Reference proteome</keyword>
<accession>A0A316U3M5</accession>
<reference evidence="2 3" key="1">
    <citation type="journal article" date="2018" name="Mol. Biol. Evol.">
        <title>Broad Genomic Sampling Reveals a Smut Pathogenic Ancestry of the Fungal Clade Ustilaginomycotina.</title>
        <authorList>
            <person name="Kijpornyongpan T."/>
            <person name="Mondo S.J."/>
            <person name="Barry K."/>
            <person name="Sandor L."/>
            <person name="Lee J."/>
            <person name="Lipzen A."/>
            <person name="Pangilinan J."/>
            <person name="LaButti K."/>
            <person name="Hainaut M."/>
            <person name="Henrissat B."/>
            <person name="Grigoriev I.V."/>
            <person name="Spatafora J.W."/>
            <person name="Aime M.C."/>
        </authorList>
    </citation>
    <scope>NUCLEOTIDE SEQUENCE [LARGE SCALE GENOMIC DNA]</scope>
    <source>
        <strain evidence="2 3">MCA 4718</strain>
    </source>
</reference>
<proteinExistence type="predicted"/>
<dbReference type="STRING" id="1684307.A0A316U3M5"/>
<dbReference type="Pfam" id="PF00106">
    <property type="entry name" value="adh_short"/>
    <property type="match status" value="1"/>
</dbReference>
<dbReference type="AlphaFoldDB" id="A0A316U3M5"/>
<dbReference type="InterPro" id="IPR002347">
    <property type="entry name" value="SDR_fam"/>
</dbReference>
<dbReference type="GeneID" id="37012428"/>
<dbReference type="Gene3D" id="3.40.50.720">
    <property type="entry name" value="NAD(P)-binding Rossmann-like Domain"/>
    <property type="match status" value="1"/>
</dbReference>
<gene>
    <name evidence="2" type="ORF">BCV69DRAFT_261371</name>
</gene>
<evidence type="ECO:0000313" key="3">
    <source>
        <dbReference type="Proteomes" id="UP000245942"/>
    </source>
</evidence>
<dbReference type="GO" id="GO:0016491">
    <property type="term" value="F:oxidoreductase activity"/>
    <property type="evidence" value="ECO:0007669"/>
    <property type="project" value="UniProtKB-KW"/>
</dbReference>
<dbReference type="SUPFAM" id="SSF51735">
    <property type="entry name" value="NAD(P)-binding Rossmann-fold domains"/>
    <property type="match status" value="1"/>
</dbReference>
<dbReference type="InterPro" id="IPR036291">
    <property type="entry name" value="NAD(P)-bd_dom_sf"/>
</dbReference>
<name>A0A316U3M5_9BASI</name>
<dbReference type="PANTHER" id="PTHR43157:SF31">
    <property type="entry name" value="PHOSPHATIDYLINOSITOL-GLYCAN BIOSYNTHESIS CLASS F PROTEIN"/>
    <property type="match status" value="1"/>
</dbReference>
<dbReference type="Proteomes" id="UP000245942">
    <property type="component" value="Unassembled WGS sequence"/>
</dbReference>
<keyword evidence="1" id="KW-0560">Oxidoreductase</keyword>
<sequence length="338" mass="36697">MTSFVAPFLRAFGDFVYSQRFVTPASPVQSFSGQTVIVTGGNNGLGKEAARHIARLGASKVIIAARNSKKGQEAREDILKTTGREEAAIEVWQLDLSSYDSVKAFAERTSSLERLDVLLANAGMQTSGYSTAEGHERTITVNVISTFLLALLLLPKLKESAKRFKIEPRLTIVSSELHAWVNPASFPKTDIFPTLDSEKLSLNRYMVSKLMEVLIVRELAPSLSESPVILNVLNPGLCYSGLSYQEGDDGVILKLAKAAFFIIAAARTTEVGSRTLVASAAAGRESHGKYMYDGLVGDEHLGSWVRSDEGTLVGRRAWEELSEILEKVSPGVTGNLNS</sequence>
<dbReference type="OrthoDB" id="542013at2759"/>
<organism evidence="2 3">
    <name type="scientific">Pseudomicrostroma glucosiphilum</name>
    <dbReference type="NCBI Taxonomy" id="1684307"/>
    <lineage>
        <taxon>Eukaryota</taxon>
        <taxon>Fungi</taxon>
        <taxon>Dikarya</taxon>
        <taxon>Basidiomycota</taxon>
        <taxon>Ustilaginomycotina</taxon>
        <taxon>Exobasidiomycetes</taxon>
        <taxon>Microstromatales</taxon>
        <taxon>Microstromatales incertae sedis</taxon>
        <taxon>Pseudomicrostroma</taxon>
    </lineage>
</organism>